<dbReference type="EMBL" id="JAGQHR010000140">
    <property type="protein sequence ID" value="MCA9727296.1"/>
    <property type="molecule type" value="Genomic_DNA"/>
</dbReference>
<dbReference type="AlphaFoldDB" id="A0A956M023"/>
<protein>
    <submittedName>
        <fullName evidence="2">T9SS type A sorting domain-containing protein</fullName>
    </submittedName>
</protein>
<reference evidence="2" key="1">
    <citation type="submission" date="2020-04" db="EMBL/GenBank/DDBJ databases">
        <authorList>
            <person name="Zhang T."/>
        </authorList>
    </citation>
    <scope>NUCLEOTIDE SEQUENCE</scope>
    <source>
        <strain evidence="2">HKST-UBA01</strain>
    </source>
</reference>
<dbReference type="Pfam" id="PF13860">
    <property type="entry name" value="FlgD_ig"/>
    <property type="match status" value="1"/>
</dbReference>
<proteinExistence type="predicted"/>
<dbReference type="Proteomes" id="UP000697710">
    <property type="component" value="Unassembled WGS sequence"/>
</dbReference>
<dbReference type="InterPro" id="IPR026444">
    <property type="entry name" value="Secre_tail"/>
</dbReference>
<feature type="non-terminal residue" evidence="2">
    <location>
        <position position="1"/>
    </location>
</feature>
<dbReference type="InterPro" id="IPR025965">
    <property type="entry name" value="FlgD/Vpr_Ig-like"/>
</dbReference>
<comment type="caution">
    <text evidence="2">The sequence shown here is derived from an EMBL/GenBank/DDBJ whole genome shotgun (WGS) entry which is preliminary data.</text>
</comment>
<feature type="domain" description="FlgD/Vpr Ig-like" evidence="1">
    <location>
        <begin position="17"/>
        <end position="64"/>
    </location>
</feature>
<sequence>AGENEVVVSLDGRTVFDLEVVDVAGRHVRNLAQGDRPAGSYSFSWNGEDQLGQRVPNGVYFVRLRTPGTQQVRKTILVE</sequence>
<name>A0A956M023_UNCEI</name>
<gene>
    <name evidence="2" type="ORF">KC729_06400</name>
</gene>
<dbReference type="NCBIfam" id="TIGR04183">
    <property type="entry name" value="Por_Secre_tail"/>
    <property type="match status" value="1"/>
</dbReference>
<evidence type="ECO:0000259" key="1">
    <source>
        <dbReference type="Pfam" id="PF13860"/>
    </source>
</evidence>
<reference evidence="2" key="2">
    <citation type="journal article" date="2021" name="Microbiome">
        <title>Successional dynamics and alternative stable states in a saline activated sludge microbial community over 9 years.</title>
        <authorList>
            <person name="Wang Y."/>
            <person name="Ye J."/>
            <person name="Ju F."/>
            <person name="Liu L."/>
            <person name="Boyd J.A."/>
            <person name="Deng Y."/>
            <person name="Parks D.H."/>
            <person name="Jiang X."/>
            <person name="Yin X."/>
            <person name="Woodcroft B.J."/>
            <person name="Tyson G.W."/>
            <person name="Hugenholtz P."/>
            <person name="Polz M.F."/>
            <person name="Zhang T."/>
        </authorList>
    </citation>
    <scope>NUCLEOTIDE SEQUENCE</scope>
    <source>
        <strain evidence="2">HKST-UBA01</strain>
    </source>
</reference>
<evidence type="ECO:0000313" key="3">
    <source>
        <dbReference type="Proteomes" id="UP000697710"/>
    </source>
</evidence>
<dbReference type="Gene3D" id="2.60.40.4070">
    <property type="match status" value="1"/>
</dbReference>
<evidence type="ECO:0000313" key="2">
    <source>
        <dbReference type="EMBL" id="MCA9727296.1"/>
    </source>
</evidence>
<organism evidence="2 3">
    <name type="scientific">Eiseniibacteriota bacterium</name>
    <dbReference type="NCBI Taxonomy" id="2212470"/>
    <lineage>
        <taxon>Bacteria</taxon>
        <taxon>Candidatus Eiseniibacteriota</taxon>
    </lineage>
</organism>
<accession>A0A956M023</accession>